<dbReference type="InterPro" id="IPR002549">
    <property type="entry name" value="AI-2E-like"/>
</dbReference>
<accession>A0A317CCG2</accession>
<evidence type="ECO:0000256" key="4">
    <source>
        <dbReference type="ARBA" id="ARBA00022989"/>
    </source>
</evidence>
<keyword evidence="8" id="KW-1185">Reference proteome</keyword>
<comment type="subcellular location">
    <subcellularLocation>
        <location evidence="1">Membrane</location>
        <topology evidence="1">Multi-pass membrane protein</topology>
    </subcellularLocation>
</comment>
<comment type="similarity">
    <text evidence="2">Belongs to the autoinducer-2 exporter (AI-2E) (TC 2.A.86) family.</text>
</comment>
<keyword evidence="3 6" id="KW-0812">Transmembrane</keyword>
<evidence type="ECO:0000313" key="7">
    <source>
        <dbReference type="EMBL" id="PWQ96067.1"/>
    </source>
</evidence>
<evidence type="ECO:0000256" key="3">
    <source>
        <dbReference type="ARBA" id="ARBA00022692"/>
    </source>
</evidence>
<evidence type="ECO:0000256" key="2">
    <source>
        <dbReference type="ARBA" id="ARBA00009773"/>
    </source>
</evidence>
<dbReference type="GO" id="GO:0016020">
    <property type="term" value="C:membrane"/>
    <property type="evidence" value="ECO:0007669"/>
    <property type="project" value="UniProtKB-SubCell"/>
</dbReference>
<evidence type="ECO:0000313" key="8">
    <source>
        <dbReference type="Proteomes" id="UP000245539"/>
    </source>
</evidence>
<keyword evidence="5 6" id="KW-0472">Membrane</keyword>
<dbReference type="OrthoDB" id="9799225at2"/>
<gene>
    <name evidence="7" type="ORF">DKW60_13520</name>
</gene>
<dbReference type="Pfam" id="PF01594">
    <property type="entry name" value="AI-2E_transport"/>
    <property type="match status" value="1"/>
</dbReference>
<reference evidence="7 8" key="1">
    <citation type="submission" date="2018-05" db="EMBL/GenBank/DDBJ databases">
        <title>Leucothrix arctica sp. nov., isolated from Arctic seawater.</title>
        <authorList>
            <person name="Choi A."/>
            <person name="Baek K."/>
        </authorList>
    </citation>
    <scope>NUCLEOTIDE SEQUENCE [LARGE SCALE GENOMIC DNA]</scope>
    <source>
        <strain evidence="7 8">JCM 18388</strain>
    </source>
</reference>
<feature type="transmembrane region" description="Helical" evidence="6">
    <location>
        <begin position="31"/>
        <end position="49"/>
    </location>
</feature>
<protein>
    <recommendedName>
        <fullName evidence="9">AI-2E family transporter</fullName>
    </recommendedName>
</protein>
<sequence>MLNYIPTIGSLLGVIFPAVLSLVQFDSSWQFFVVVLVLGSAQFSIGNILEPRLMGSSLNLSGLTIMLALAIWGGIWGITGMILSVPITVVIMIICAQFPGSRPIAVLLSGKGAV</sequence>
<evidence type="ECO:0008006" key="9">
    <source>
        <dbReference type="Google" id="ProtNLM"/>
    </source>
</evidence>
<evidence type="ECO:0000256" key="6">
    <source>
        <dbReference type="SAM" id="Phobius"/>
    </source>
</evidence>
<keyword evidence="4 6" id="KW-1133">Transmembrane helix</keyword>
<dbReference type="EMBL" id="QGKM01000039">
    <property type="protein sequence ID" value="PWQ96067.1"/>
    <property type="molecule type" value="Genomic_DNA"/>
</dbReference>
<organism evidence="7 8">
    <name type="scientific">Leucothrix pacifica</name>
    <dbReference type="NCBI Taxonomy" id="1247513"/>
    <lineage>
        <taxon>Bacteria</taxon>
        <taxon>Pseudomonadati</taxon>
        <taxon>Pseudomonadota</taxon>
        <taxon>Gammaproteobacteria</taxon>
        <taxon>Thiotrichales</taxon>
        <taxon>Thiotrichaceae</taxon>
        <taxon>Leucothrix</taxon>
    </lineage>
</organism>
<proteinExistence type="inferred from homology"/>
<evidence type="ECO:0000256" key="5">
    <source>
        <dbReference type="ARBA" id="ARBA00023136"/>
    </source>
</evidence>
<comment type="caution">
    <text evidence="7">The sequence shown here is derived from an EMBL/GenBank/DDBJ whole genome shotgun (WGS) entry which is preliminary data.</text>
</comment>
<evidence type="ECO:0000256" key="1">
    <source>
        <dbReference type="ARBA" id="ARBA00004141"/>
    </source>
</evidence>
<dbReference type="AlphaFoldDB" id="A0A317CCG2"/>
<dbReference type="Proteomes" id="UP000245539">
    <property type="component" value="Unassembled WGS sequence"/>
</dbReference>
<name>A0A317CCG2_9GAMM</name>